<dbReference type="RefSeq" id="XP_014147883.1">
    <property type="nucleotide sequence ID" value="XM_014292408.1"/>
</dbReference>
<organism evidence="2 3">
    <name type="scientific">Sphaeroforma arctica JP610</name>
    <dbReference type="NCBI Taxonomy" id="667725"/>
    <lineage>
        <taxon>Eukaryota</taxon>
        <taxon>Ichthyosporea</taxon>
        <taxon>Ichthyophonida</taxon>
        <taxon>Sphaeroforma</taxon>
    </lineage>
</organism>
<evidence type="ECO:0000256" key="1">
    <source>
        <dbReference type="SAM" id="MobiDB-lite"/>
    </source>
</evidence>
<sequence>MMEASDSDDPVSASVASVGHSRSQSLRDVLSNLNPMHRHDTSPHKSDDKATATRRASHTSFELDVSLISSDDQDGDDMISLDSGDIDALDSLDIGRISTGGRSDRSVHSLDVSGSTNHLHGRQIGGDSSVDEGVLVRVCGSGNELIDGRHTVDGMDPLFIPTSDTECATAQAAEVDDVAGNGFASVTTYAQASYDSAKKNEDNTTDIIDVLGTSLDNAMIPTMSYGATNGADSDSVSEPFAIDSCHGDESSDTGEVAVSHGERLSLYGDNTTDDVATLQ</sequence>
<feature type="non-terminal residue" evidence="2">
    <location>
        <position position="279"/>
    </location>
</feature>
<feature type="compositionally biased region" description="Polar residues" evidence="1">
    <location>
        <begin position="20"/>
        <end position="34"/>
    </location>
</feature>
<evidence type="ECO:0000313" key="3">
    <source>
        <dbReference type="Proteomes" id="UP000054560"/>
    </source>
</evidence>
<dbReference type="EMBL" id="KQ244911">
    <property type="protein sequence ID" value="KNC73981.1"/>
    <property type="molecule type" value="Genomic_DNA"/>
</dbReference>
<feature type="region of interest" description="Disordered" evidence="1">
    <location>
        <begin position="1"/>
        <end position="57"/>
    </location>
</feature>
<evidence type="ECO:0000313" key="2">
    <source>
        <dbReference type="EMBL" id="KNC73981.1"/>
    </source>
</evidence>
<dbReference type="GeneID" id="25913963"/>
<proteinExistence type="predicted"/>
<gene>
    <name evidence="2" type="ORF">SARC_13459</name>
</gene>
<feature type="region of interest" description="Disordered" evidence="1">
    <location>
        <begin position="100"/>
        <end position="126"/>
    </location>
</feature>
<name>A0A0L0FBV9_9EUKA</name>
<keyword evidence="3" id="KW-1185">Reference proteome</keyword>
<feature type="region of interest" description="Disordered" evidence="1">
    <location>
        <begin position="238"/>
        <end position="257"/>
    </location>
</feature>
<dbReference type="AlphaFoldDB" id="A0A0L0FBV9"/>
<dbReference type="Proteomes" id="UP000054560">
    <property type="component" value="Unassembled WGS sequence"/>
</dbReference>
<accession>A0A0L0FBV9</accession>
<feature type="compositionally biased region" description="Basic and acidic residues" evidence="1">
    <location>
        <begin position="37"/>
        <end position="51"/>
    </location>
</feature>
<reference evidence="2 3" key="1">
    <citation type="submission" date="2011-02" db="EMBL/GenBank/DDBJ databases">
        <title>The Genome Sequence of Sphaeroforma arctica JP610.</title>
        <authorList>
            <consortium name="The Broad Institute Genome Sequencing Platform"/>
            <person name="Russ C."/>
            <person name="Cuomo C."/>
            <person name="Young S.K."/>
            <person name="Zeng Q."/>
            <person name="Gargeya S."/>
            <person name="Alvarado L."/>
            <person name="Berlin A."/>
            <person name="Chapman S.B."/>
            <person name="Chen Z."/>
            <person name="Freedman E."/>
            <person name="Gellesch M."/>
            <person name="Goldberg J."/>
            <person name="Griggs A."/>
            <person name="Gujja S."/>
            <person name="Heilman E."/>
            <person name="Heiman D."/>
            <person name="Howarth C."/>
            <person name="Mehta T."/>
            <person name="Neiman D."/>
            <person name="Pearson M."/>
            <person name="Roberts A."/>
            <person name="Saif S."/>
            <person name="Shea T."/>
            <person name="Shenoy N."/>
            <person name="Sisk P."/>
            <person name="Stolte C."/>
            <person name="Sykes S."/>
            <person name="White J."/>
            <person name="Yandava C."/>
            <person name="Burger G."/>
            <person name="Gray M.W."/>
            <person name="Holland P.W.H."/>
            <person name="King N."/>
            <person name="Lang F.B.F."/>
            <person name="Roger A.J."/>
            <person name="Ruiz-Trillo I."/>
            <person name="Haas B."/>
            <person name="Nusbaum C."/>
            <person name="Birren B."/>
        </authorList>
    </citation>
    <scope>NUCLEOTIDE SEQUENCE [LARGE SCALE GENOMIC DNA]</scope>
    <source>
        <strain evidence="2 3">JP610</strain>
    </source>
</reference>
<protein>
    <submittedName>
        <fullName evidence="2">Uncharacterized protein</fullName>
    </submittedName>
</protein>